<dbReference type="InterPro" id="IPR051609">
    <property type="entry name" value="NmrA/Isoflavone_reductase-like"/>
</dbReference>
<evidence type="ECO:0000313" key="5">
    <source>
        <dbReference type="EMBL" id="KAF8907957.1"/>
    </source>
</evidence>
<dbReference type="CDD" id="cd05259">
    <property type="entry name" value="PCBER_SDR_a"/>
    <property type="match status" value="1"/>
</dbReference>
<keyword evidence="2" id="KW-0521">NADP</keyword>
<evidence type="ECO:0000256" key="2">
    <source>
        <dbReference type="ARBA" id="ARBA00022857"/>
    </source>
</evidence>
<feature type="domain" description="NmrA-like" evidence="4">
    <location>
        <begin position="3"/>
        <end position="252"/>
    </location>
</feature>
<name>A0A9P5NTE6_GYMJU</name>
<dbReference type="InterPro" id="IPR045312">
    <property type="entry name" value="PCBER-like"/>
</dbReference>
<dbReference type="InterPro" id="IPR008030">
    <property type="entry name" value="NmrA-like"/>
</dbReference>
<protein>
    <recommendedName>
        <fullName evidence="4">NmrA-like domain-containing protein</fullName>
    </recommendedName>
</protein>
<organism evidence="5 6">
    <name type="scientific">Gymnopilus junonius</name>
    <name type="common">Spectacular rustgill mushroom</name>
    <name type="synonym">Gymnopilus spectabilis subsp. junonius</name>
    <dbReference type="NCBI Taxonomy" id="109634"/>
    <lineage>
        <taxon>Eukaryota</taxon>
        <taxon>Fungi</taxon>
        <taxon>Dikarya</taxon>
        <taxon>Basidiomycota</taxon>
        <taxon>Agaricomycotina</taxon>
        <taxon>Agaricomycetes</taxon>
        <taxon>Agaricomycetidae</taxon>
        <taxon>Agaricales</taxon>
        <taxon>Agaricineae</taxon>
        <taxon>Hymenogastraceae</taxon>
        <taxon>Gymnopilus</taxon>
    </lineage>
</organism>
<comment type="caution">
    <text evidence="5">The sequence shown here is derived from an EMBL/GenBank/DDBJ whole genome shotgun (WGS) entry which is preliminary data.</text>
</comment>
<reference evidence="5" key="1">
    <citation type="submission" date="2020-11" db="EMBL/GenBank/DDBJ databases">
        <authorList>
            <consortium name="DOE Joint Genome Institute"/>
            <person name="Ahrendt S."/>
            <person name="Riley R."/>
            <person name="Andreopoulos W."/>
            <person name="LaButti K."/>
            <person name="Pangilinan J."/>
            <person name="Ruiz-duenas F.J."/>
            <person name="Barrasa J.M."/>
            <person name="Sanchez-Garcia M."/>
            <person name="Camarero S."/>
            <person name="Miyauchi S."/>
            <person name="Serrano A."/>
            <person name="Linde D."/>
            <person name="Babiker R."/>
            <person name="Drula E."/>
            <person name="Ayuso-Fernandez I."/>
            <person name="Pacheco R."/>
            <person name="Padilla G."/>
            <person name="Ferreira P."/>
            <person name="Barriuso J."/>
            <person name="Kellner H."/>
            <person name="Castanera R."/>
            <person name="Alfaro M."/>
            <person name="Ramirez L."/>
            <person name="Pisabarro A.G."/>
            <person name="Kuo A."/>
            <person name="Tritt A."/>
            <person name="Lipzen A."/>
            <person name="He G."/>
            <person name="Yan M."/>
            <person name="Ng V."/>
            <person name="Cullen D."/>
            <person name="Martin F."/>
            <person name="Rosso M.-N."/>
            <person name="Henrissat B."/>
            <person name="Hibbett D."/>
            <person name="Martinez A.T."/>
            <person name="Grigoriev I.V."/>
        </authorList>
    </citation>
    <scope>NUCLEOTIDE SEQUENCE</scope>
    <source>
        <strain evidence="5">AH 44721</strain>
    </source>
</reference>
<dbReference type="PANTHER" id="PTHR47706">
    <property type="entry name" value="NMRA-LIKE FAMILY PROTEIN"/>
    <property type="match status" value="1"/>
</dbReference>
<gene>
    <name evidence="5" type="ORF">CPB84DRAFT_1674597</name>
</gene>
<evidence type="ECO:0000256" key="3">
    <source>
        <dbReference type="ARBA" id="ARBA00023002"/>
    </source>
</evidence>
<dbReference type="SUPFAM" id="SSF51735">
    <property type="entry name" value="NAD(P)-binding Rossmann-fold domains"/>
    <property type="match status" value="1"/>
</dbReference>
<dbReference type="GO" id="GO:0016491">
    <property type="term" value="F:oxidoreductase activity"/>
    <property type="evidence" value="ECO:0007669"/>
    <property type="project" value="UniProtKB-KW"/>
</dbReference>
<dbReference type="Proteomes" id="UP000724874">
    <property type="component" value="Unassembled WGS sequence"/>
</dbReference>
<proteinExistence type="inferred from homology"/>
<dbReference type="InterPro" id="IPR036291">
    <property type="entry name" value="NAD(P)-bd_dom_sf"/>
</dbReference>
<keyword evidence="6" id="KW-1185">Reference proteome</keyword>
<accession>A0A9P5NTE6</accession>
<dbReference type="EMBL" id="JADNYJ010000013">
    <property type="protein sequence ID" value="KAF8907957.1"/>
    <property type="molecule type" value="Genomic_DNA"/>
</dbReference>
<evidence type="ECO:0000256" key="1">
    <source>
        <dbReference type="ARBA" id="ARBA00005725"/>
    </source>
</evidence>
<evidence type="ECO:0000259" key="4">
    <source>
        <dbReference type="Pfam" id="PF05368"/>
    </source>
</evidence>
<dbReference type="AlphaFoldDB" id="A0A9P5NTE6"/>
<evidence type="ECO:0000313" key="6">
    <source>
        <dbReference type="Proteomes" id="UP000724874"/>
    </source>
</evidence>
<dbReference type="Gene3D" id="3.90.25.10">
    <property type="entry name" value="UDP-galactose 4-epimerase, domain 1"/>
    <property type="match status" value="1"/>
</dbReference>
<dbReference type="PANTHER" id="PTHR47706:SF4">
    <property type="entry name" value="NMRA-LIKE DOMAIN-CONTAINING PROTEIN"/>
    <property type="match status" value="1"/>
</dbReference>
<dbReference type="Gene3D" id="3.40.50.720">
    <property type="entry name" value="NAD(P)-binding Rossmann-like Domain"/>
    <property type="match status" value="1"/>
</dbReference>
<comment type="similarity">
    <text evidence="1">Belongs to the NmrA-type oxidoreductase family. Isoflavone reductase subfamily.</text>
</comment>
<sequence>MVVVAVAGTGLVGKQIIHELLLSGKHTVIVLSRSPKPEFTSKGALVKAVDYSSVPSIATALSDHSEPVHTVISCIASFDLPEMVKSQLNLLQAAKQVGAKRFAPSEFGMPREANQIIEVYHEIKDPVWKAAEESGLEVTAFTCGLFMNYLAHGYVNPNAQKELDGAERTFAFVVDIKEGKADIPGTGKELITLTRWQDVGKFVAAAVELDKWEKDLSMAGDVTTYNEVVKIAEEVTGKKFEVVKHSAAELREEAGSKSNILEKAFAEANLVRALGLAYAEPRLNKVVHVKPMSVKEFITICWSK</sequence>
<keyword evidence="3" id="KW-0560">Oxidoreductase</keyword>
<dbReference type="OrthoDB" id="9974981at2759"/>
<dbReference type="Pfam" id="PF05368">
    <property type="entry name" value="NmrA"/>
    <property type="match status" value="1"/>
</dbReference>